<dbReference type="SUPFAM" id="SSF55021">
    <property type="entry name" value="ACT-like"/>
    <property type="match status" value="1"/>
</dbReference>
<accession>A0ABD1WV06</accession>
<dbReference type="FunFam" id="3.30.70.260:FF:000008">
    <property type="entry name" value="D-3-phosphoglycerate dehydrogenase, chloroplastic"/>
    <property type="match status" value="1"/>
</dbReference>
<gene>
    <name evidence="1" type="ORF">Fot_07163</name>
</gene>
<keyword evidence="2" id="KW-1185">Reference proteome</keyword>
<name>A0ABD1WV06_9LAMI</name>
<dbReference type="AlphaFoldDB" id="A0ABD1WV06"/>
<protein>
    <submittedName>
        <fullName evidence="1">D-3-phosphoglycerate dehydrogenase 3</fullName>
    </submittedName>
</protein>
<dbReference type="EMBL" id="JBFOLJ010000002">
    <property type="protein sequence ID" value="KAL2553544.1"/>
    <property type="molecule type" value="Genomic_DNA"/>
</dbReference>
<comment type="caution">
    <text evidence="1">The sequence shown here is derived from an EMBL/GenBank/DDBJ whole genome shotgun (WGS) entry which is preliminary data.</text>
</comment>
<dbReference type="Proteomes" id="UP001604277">
    <property type="component" value="Unassembled WGS sequence"/>
</dbReference>
<dbReference type="InterPro" id="IPR045865">
    <property type="entry name" value="ACT-like_dom_sf"/>
</dbReference>
<sequence length="237" mass="26230">MKAAVIGFDKVGSEVARHARGLGMHVIPRYPYAPAGRAHAVVVELEGVAIEITEVVGGVLRGELSATAVNAPMVPPEVLSELATYVTLVEKLGRLAVQLVAGATEITDQLEIQTSWISRFYRVEENVKYRILHLTCVRSFSVDVSLEENLILCCQVDQLSMIGRLGNILGKHNMNVSFMSIGRTIYRTKAIMKIEVDKESDTNALKKIGEVPAREEFVFLVLINKAFGFLEMYLRLP</sequence>
<proteinExistence type="predicted"/>
<dbReference type="Gene3D" id="3.30.70.260">
    <property type="match status" value="1"/>
</dbReference>
<reference evidence="2" key="1">
    <citation type="submission" date="2024-07" db="EMBL/GenBank/DDBJ databases">
        <title>Two chromosome-level genome assemblies of Korean endemic species Abeliophyllum distichum and Forsythia ovata (Oleaceae).</title>
        <authorList>
            <person name="Jang H."/>
        </authorList>
    </citation>
    <scope>NUCLEOTIDE SEQUENCE [LARGE SCALE GENOMIC DNA]</scope>
</reference>
<organism evidence="1 2">
    <name type="scientific">Forsythia ovata</name>
    <dbReference type="NCBI Taxonomy" id="205694"/>
    <lineage>
        <taxon>Eukaryota</taxon>
        <taxon>Viridiplantae</taxon>
        <taxon>Streptophyta</taxon>
        <taxon>Embryophyta</taxon>
        <taxon>Tracheophyta</taxon>
        <taxon>Spermatophyta</taxon>
        <taxon>Magnoliopsida</taxon>
        <taxon>eudicotyledons</taxon>
        <taxon>Gunneridae</taxon>
        <taxon>Pentapetalae</taxon>
        <taxon>asterids</taxon>
        <taxon>lamiids</taxon>
        <taxon>Lamiales</taxon>
        <taxon>Oleaceae</taxon>
        <taxon>Forsythieae</taxon>
        <taxon>Forsythia</taxon>
    </lineage>
</organism>
<evidence type="ECO:0000313" key="1">
    <source>
        <dbReference type="EMBL" id="KAL2553544.1"/>
    </source>
</evidence>
<evidence type="ECO:0000313" key="2">
    <source>
        <dbReference type="Proteomes" id="UP001604277"/>
    </source>
</evidence>